<dbReference type="PROSITE" id="PS51257">
    <property type="entry name" value="PROKAR_LIPOPROTEIN"/>
    <property type="match status" value="1"/>
</dbReference>
<sequence length="110" mass="12639">MRKIFIQFYLLVVLIIIASCSNENIIDAERNAIKQVDPNALSENEVISIVESFQKSIKSKTDTRGEITENPIFAISEEYLISSRNSEITRSLPNDVKALVYEVEIRNRYE</sequence>
<evidence type="ECO:0000313" key="1">
    <source>
        <dbReference type="EMBL" id="KAA4607329.1"/>
    </source>
</evidence>
<feature type="non-terminal residue" evidence="1">
    <location>
        <position position="110"/>
    </location>
</feature>
<accession>A0A642B363</accession>
<comment type="caution">
    <text evidence="1">The sequence shown here is derived from an EMBL/GenBank/DDBJ whole genome shotgun (WGS) entry which is preliminary data.</text>
</comment>
<dbReference type="AlphaFoldDB" id="A0A642B363"/>
<name>A0A642B363_BACOV</name>
<gene>
    <name evidence="1" type="ORF">F3C24_27025</name>
</gene>
<organism evidence="1">
    <name type="scientific">Bacteroides ovatus</name>
    <dbReference type="NCBI Taxonomy" id="28116"/>
    <lineage>
        <taxon>Bacteria</taxon>
        <taxon>Pseudomonadati</taxon>
        <taxon>Bacteroidota</taxon>
        <taxon>Bacteroidia</taxon>
        <taxon>Bacteroidales</taxon>
        <taxon>Bacteroidaceae</taxon>
        <taxon>Bacteroides</taxon>
    </lineage>
</organism>
<protein>
    <submittedName>
        <fullName evidence="1">Uncharacterized protein</fullName>
    </submittedName>
</protein>
<reference evidence="1" key="1">
    <citation type="journal article" date="2019" name="Nat. Med.">
        <title>A library of human gut bacterial isolates paired with longitudinal multiomics data enables mechanistic microbiome research.</title>
        <authorList>
            <person name="Poyet M."/>
            <person name="Groussin M."/>
            <person name="Gibbons S.M."/>
            <person name="Avila-Pacheco J."/>
            <person name="Jiang X."/>
            <person name="Kearney S.M."/>
            <person name="Perrotta A.R."/>
            <person name="Berdy B."/>
            <person name="Zhao S."/>
            <person name="Lieberman T.D."/>
            <person name="Swanson P.K."/>
            <person name="Smith M."/>
            <person name="Roesemann S."/>
            <person name="Alexander J.E."/>
            <person name="Rich S.A."/>
            <person name="Livny J."/>
            <person name="Vlamakis H."/>
            <person name="Clish C."/>
            <person name="Bullock K."/>
            <person name="Deik A."/>
            <person name="Scott J."/>
            <person name="Pierce K.A."/>
            <person name="Xavier R.J."/>
            <person name="Alm E.J."/>
        </authorList>
    </citation>
    <scope>NUCLEOTIDE SEQUENCE</scope>
    <source>
        <strain evidence="1">BIOML-A21</strain>
    </source>
</reference>
<proteinExistence type="predicted"/>
<dbReference type="EMBL" id="VWFV01000113">
    <property type="protein sequence ID" value="KAA4607329.1"/>
    <property type="molecule type" value="Genomic_DNA"/>
</dbReference>